<dbReference type="GO" id="GO:0016788">
    <property type="term" value="F:hydrolase activity, acting on ester bonds"/>
    <property type="evidence" value="ECO:0007669"/>
    <property type="project" value="InterPro"/>
</dbReference>
<evidence type="ECO:0000256" key="8">
    <source>
        <dbReference type="PIRSR" id="PIRSR000862-1"/>
    </source>
</evidence>
<keyword evidence="12" id="KW-1185">Reference proteome</keyword>
<keyword evidence="5" id="KW-0443">Lipid metabolism</keyword>
<keyword evidence="2 9" id="KW-0732">Signal</keyword>
<feature type="domain" description="Partial AB-hydrolase lipase" evidence="10">
    <location>
        <begin position="34"/>
        <end position="93"/>
    </location>
</feature>
<dbReference type="Pfam" id="PF04083">
    <property type="entry name" value="Abhydro_lipase"/>
    <property type="match status" value="1"/>
</dbReference>
<dbReference type="PIRSF" id="PIRSF000862">
    <property type="entry name" value="Steryl_ester_lip"/>
    <property type="match status" value="1"/>
</dbReference>
<dbReference type="AlphaFoldDB" id="A0A9J6BBQ2"/>
<comment type="similarity">
    <text evidence="1 7">Belongs to the AB hydrolase superfamily. Lipase family.</text>
</comment>
<protein>
    <recommendedName>
        <fullName evidence="7">Lipase</fullName>
    </recommendedName>
</protein>
<dbReference type="PANTHER" id="PTHR11005">
    <property type="entry name" value="LYSOSOMAL ACID LIPASE-RELATED"/>
    <property type="match status" value="1"/>
</dbReference>
<gene>
    <name evidence="11" type="ORF">PVAND_015102</name>
</gene>
<evidence type="ECO:0000256" key="4">
    <source>
        <dbReference type="ARBA" id="ARBA00022963"/>
    </source>
</evidence>
<feature type="chain" id="PRO_5039948219" description="Lipase" evidence="9">
    <location>
        <begin position="26"/>
        <end position="398"/>
    </location>
</feature>
<feature type="active site" description="Charge relay system" evidence="8">
    <location>
        <position position="373"/>
    </location>
</feature>
<evidence type="ECO:0000256" key="6">
    <source>
        <dbReference type="ARBA" id="ARBA00023180"/>
    </source>
</evidence>
<keyword evidence="6" id="KW-0325">Glycoprotein</keyword>
<evidence type="ECO:0000256" key="9">
    <source>
        <dbReference type="SAM" id="SignalP"/>
    </source>
</evidence>
<evidence type="ECO:0000259" key="10">
    <source>
        <dbReference type="Pfam" id="PF04083"/>
    </source>
</evidence>
<feature type="active site" description="Nucleophile" evidence="8">
    <location>
        <position position="169"/>
    </location>
</feature>
<keyword evidence="3 7" id="KW-0378">Hydrolase</keyword>
<evidence type="ECO:0000256" key="3">
    <source>
        <dbReference type="ARBA" id="ARBA00022801"/>
    </source>
</evidence>
<evidence type="ECO:0000256" key="1">
    <source>
        <dbReference type="ARBA" id="ARBA00010701"/>
    </source>
</evidence>
<feature type="active site" description="Charge relay system" evidence="8">
    <location>
        <position position="344"/>
    </location>
</feature>
<dbReference type="GO" id="GO:0016042">
    <property type="term" value="P:lipid catabolic process"/>
    <property type="evidence" value="ECO:0007669"/>
    <property type="project" value="UniProtKB-KW"/>
</dbReference>
<dbReference type="EMBL" id="JADBJN010000004">
    <property type="protein sequence ID" value="KAG5667103.1"/>
    <property type="molecule type" value="Genomic_DNA"/>
</dbReference>
<evidence type="ECO:0000256" key="2">
    <source>
        <dbReference type="ARBA" id="ARBA00022729"/>
    </source>
</evidence>
<keyword evidence="4 7" id="KW-0442">Lipid degradation</keyword>
<dbReference type="Gene3D" id="3.40.50.1820">
    <property type="entry name" value="alpha/beta hydrolase"/>
    <property type="match status" value="1"/>
</dbReference>
<dbReference type="FunFam" id="3.40.50.1820:FF:000057">
    <property type="entry name" value="Lipase"/>
    <property type="match status" value="1"/>
</dbReference>
<dbReference type="InterPro" id="IPR029058">
    <property type="entry name" value="AB_hydrolase_fold"/>
</dbReference>
<evidence type="ECO:0000256" key="7">
    <source>
        <dbReference type="PIRNR" id="PIRNR000862"/>
    </source>
</evidence>
<organism evidence="11 12">
    <name type="scientific">Polypedilum vanderplanki</name>
    <name type="common">Sleeping chironomid midge</name>
    <dbReference type="NCBI Taxonomy" id="319348"/>
    <lineage>
        <taxon>Eukaryota</taxon>
        <taxon>Metazoa</taxon>
        <taxon>Ecdysozoa</taxon>
        <taxon>Arthropoda</taxon>
        <taxon>Hexapoda</taxon>
        <taxon>Insecta</taxon>
        <taxon>Pterygota</taxon>
        <taxon>Neoptera</taxon>
        <taxon>Endopterygota</taxon>
        <taxon>Diptera</taxon>
        <taxon>Nematocera</taxon>
        <taxon>Chironomoidea</taxon>
        <taxon>Chironomidae</taxon>
        <taxon>Chironominae</taxon>
        <taxon>Polypedilum</taxon>
        <taxon>Polypedilum</taxon>
    </lineage>
</organism>
<reference evidence="11" key="1">
    <citation type="submission" date="2021-03" db="EMBL/GenBank/DDBJ databases">
        <title>Chromosome level genome of the anhydrobiotic midge Polypedilum vanderplanki.</title>
        <authorList>
            <person name="Yoshida Y."/>
            <person name="Kikawada T."/>
            <person name="Gusev O."/>
        </authorList>
    </citation>
    <scope>NUCLEOTIDE SEQUENCE</scope>
    <source>
        <strain evidence="11">NIAS01</strain>
        <tissue evidence="11">Whole body or cell culture</tissue>
    </source>
</reference>
<dbReference type="OrthoDB" id="9974421at2759"/>
<accession>A0A9J6BBQ2</accession>
<proteinExistence type="inferred from homology"/>
<dbReference type="Proteomes" id="UP001107558">
    <property type="component" value="Chromosome 4"/>
</dbReference>
<evidence type="ECO:0000256" key="5">
    <source>
        <dbReference type="ARBA" id="ARBA00023098"/>
    </source>
</evidence>
<sequence length="398" mass="45684">MIWIKSVKIVLIFTIFLCKICYGSSRDSQTRDAIEDLITSAGFNAESYIVETEDNYLLKIHRIRSKIRSVDKNLAPIFFMHGLFATAADYLMTGPTNGLPYLFANMGYDCWLGNSRGSDYGLGHRTMNSNTKDFWNFSFHEIGHLDVPAFIDFVLNATGAEKVFYIGHSQGCTSLMVLLSTRPNYNQKIIEAHLMAPAVFMANFPNPLIRFFASEFDAFIDRTKNYDLISNSQIMNIVERMNSIFCQTNSPIMGMCTNAIQMICGRNDNGTETDSRVLPILIKYLAHAVSTKQINHYIQMYQSGKFQQYNYGMKNKAIYGQSYPPEYELKNVKIPISIYAGKNDMLVAEKDIDHLREVLQNVKRYKVIKNFNHCDFNYGTHAKNFVFNYIIKSINQYK</sequence>
<dbReference type="SUPFAM" id="SSF53474">
    <property type="entry name" value="alpha/beta-Hydrolases"/>
    <property type="match status" value="1"/>
</dbReference>
<evidence type="ECO:0000313" key="12">
    <source>
        <dbReference type="Proteomes" id="UP001107558"/>
    </source>
</evidence>
<name>A0A9J6BBQ2_POLVA</name>
<comment type="caution">
    <text evidence="11">The sequence shown here is derived from an EMBL/GenBank/DDBJ whole genome shotgun (WGS) entry which is preliminary data.</text>
</comment>
<evidence type="ECO:0000313" key="11">
    <source>
        <dbReference type="EMBL" id="KAG5667103.1"/>
    </source>
</evidence>
<dbReference type="InterPro" id="IPR025483">
    <property type="entry name" value="Lipase_euk"/>
</dbReference>
<feature type="signal peptide" evidence="9">
    <location>
        <begin position="1"/>
        <end position="25"/>
    </location>
</feature>
<dbReference type="InterPro" id="IPR006693">
    <property type="entry name" value="AB_hydrolase_lipase"/>
</dbReference>